<dbReference type="Proteomes" id="UP001469553">
    <property type="component" value="Unassembled WGS sequence"/>
</dbReference>
<evidence type="ECO:0000313" key="3">
    <source>
        <dbReference type="Proteomes" id="UP001469553"/>
    </source>
</evidence>
<comment type="caution">
    <text evidence="2">The sequence shown here is derived from an EMBL/GenBank/DDBJ whole genome shotgun (WGS) entry which is preliminary data.</text>
</comment>
<feature type="compositionally biased region" description="Basic and acidic residues" evidence="1">
    <location>
        <begin position="47"/>
        <end position="72"/>
    </location>
</feature>
<dbReference type="EMBL" id="JAHRIP010064048">
    <property type="protein sequence ID" value="MEQ2305538.1"/>
    <property type="molecule type" value="Genomic_DNA"/>
</dbReference>
<accession>A0ABV0ZJK2</accession>
<feature type="region of interest" description="Disordered" evidence="1">
    <location>
        <begin position="39"/>
        <end position="75"/>
    </location>
</feature>
<protein>
    <submittedName>
        <fullName evidence="2">Uncharacterized protein</fullName>
    </submittedName>
</protein>
<gene>
    <name evidence="2" type="ORF">AMECASPLE_038969</name>
</gene>
<sequence length="101" mass="11356">MFSLSSDSSEGYRCFTHTHTHHCVCVCVCVKQHRHEAGQLQASAGKRSTDGANRDAPERHMAAGTERKEEIQNKPGRSSAFYSELWNIKPALQIVRIMIID</sequence>
<evidence type="ECO:0000313" key="2">
    <source>
        <dbReference type="EMBL" id="MEQ2305538.1"/>
    </source>
</evidence>
<evidence type="ECO:0000256" key="1">
    <source>
        <dbReference type="SAM" id="MobiDB-lite"/>
    </source>
</evidence>
<name>A0ABV0ZJK2_9TELE</name>
<proteinExistence type="predicted"/>
<reference evidence="2 3" key="1">
    <citation type="submission" date="2021-06" db="EMBL/GenBank/DDBJ databases">
        <authorList>
            <person name="Palmer J.M."/>
        </authorList>
    </citation>
    <scope>NUCLEOTIDE SEQUENCE [LARGE SCALE GENOMIC DNA]</scope>
    <source>
        <strain evidence="2 3">AS_MEX2019</strain>
        <tissue evidence="2">Muscle</tissue>
    </source>
</reference>
<organism evidence="2 3">
    <name type="scientific">Ameca splendens</name>
    <dbReference type="NCBI Taxonomy" id="208324"/>
    <lineage>
        <taxon>Eukaryota</taxon>
        <taxon>Metazoa</taxon>
        <taxon>Chordata</taxon>
        <taxon>Craniata</taxon>
        <taxon>Vertebrata</taxon>
        <taxon>Euteleostomi</taxon>
        <taxon>Actinopterygii</taxon>
        <taxon>Neopterygii</taxon>
        <taxon>Teleostei</taxon>
        <taxon>Neoteleostei</taxon>
        <taxon>Acanthomorphata</taxon>
        <taxon>Ovalentaria</taxon>
        <taxon>Atherinomorphae</taxon>
        <taxon>Cyprinodontiformes</taxon>
        <taxon>Goodeidae</taxon>
        <taxon>Ameca</taxon>
    </lineage>
</organism>
<keyword evidence="3" id="KW-1185">Reference proteome</keyword>